<dbReference type="RefSeq" id="WP_185788169.1">
    <property type="nucleotide sequence ID" value="NZ_JACLCP010000001.1"/>
</dbReference>
<dbReference type="Pfam" id="PF13614">
    <property type="entry name" value="AAA_31"/>
    <property type="match status" value="1"/>
</dbReference>
<keyword evidence="9" id="KW-0812">Transmembrane</keyword>
<accession>A0A842INC0</accession>
<dbReference type="AlphaFoldDB" id="A0A842INC0"/>
<evidence type="ECO:0000256" key="7">
    <source>
        <dbReference type="ARBA" id="ARBA00023137"/>
    </source>
</evidence>
<evidence type="ECO:0000313" key="12">
    <source>
        <dbReference type="Proteomes" id="UP000533900"/>
    </source>
</evidence>
<dbReference type="InterPro" id="IPR027417">
    <property type="entry name" value="P-loop_NTPase"/>
</dbReference>
<name>A0A842INC0_9FLAO</name>
<keyword evidence="12" id="KW-1185">Reference proteome</keyword>
<feature type="transmembrane region" description="Helical" evidence="9">
    <location>
        <begin position="29"/>
        <end position="48"/>
    </location>
</feature>
<feature type="transmembrane region" description="Helical" evidence="9">
    <location>
        <begin position="493"/>
        <end position="513"/>
    </location>
</feature>
<evidence type="ECO:0000256" key="1">
    <source>
        <dbReference type="ARBA" id="ARBA00007316"/>
    </source>
</evidence>
<dbReference type="PANTHER" id="PTHR32309">
    <property type="entry name" value="TYROSINE-PROTEIN KINASE"/>
    <property type="match status" value="1"/>
</dbReference>
<protein>
    <recommendedName>
        <fullName evidence="2">non-specific protein-tyrosine kinase</fullName>
        <ecNumber evidence="2">2.7.10.2</ecNumber>
    </recommendedName>
</protein>
<evidence type="ECO:0000256" key="9">
    <source>
        <dbReference type="SAM" id="Phobius"/>
    </source>
</evidence>
<dbReference type="EMBL" id="JACLCP010000001">
    <property type="protein sequence ID" value="MBC2844500.1"/>
    <property type="molecule type" value="Genomic_DNA"/>
</dbReference>
<evidence type="ECO:0000313" key="11">
    <source>
        <dbReference type="EMBL" id="MBC2844500.1"/>
    </source>
</evidence>
<feature type="domain" description="AAA" evidence="10">
    <location>
        <begin position="583"/>
        <end position="714"/>
    </location>
</feature>
<keyword evidence="5 11" id="KW-0418">Kinase</keyword>
<evidence type="ECO:0000256" key="2">
    <source>
        <dbReference type="ARBA" id="ARBA00011903"/>
    </source>
</evidence>
<evidence type="ECO:0000256" key="3">
    <source>
        <dbReference type="ARBA" id="ARBA00022679"/>
    </source>
</evidence>
<evidence type="ECO:0000256" key="8">
    <source>
        <dbReference type="ARBA" id="ARBA00051245"/>
    </source>
</evidence>
<keyword evidence="9" id="KW-0472">Membrane</keyword>
<dbReference type="InterPro" id="IPR025669">
    <property type="entry name" value="AAA_dom"/>
</dbReference>
<dbReference type="EC" id="2.7.10.2" evidence="2"/>
<dbReference type="CDD" id="cd05387">
    <property type="entry name" value="BY-kinase"/>
    <property type="match status" value="1"/>
</dbReference>
<comment type="catalytic activity">
    <reaction evidence="8">
        <text>L-tyrosyl-[protein] + ATP = O-phospho-L-tyrosyl-[protein] + ADP + H(+)</text>
        <dbReference type="Rhea" id="RHEA:10596"/>
        <dbReference type="Rhea" id="RHEA-COMP:10136"/>
        <dbReference type="Rhea" id="RHEA-COMP:20101"/>
        <dbReference type="ChEBI" id="CHEBI:15378"/>
        <dbReference type="ChEBI" id="CHEBI:30616"/>
        <dbReference type="ChEBI" id="CHEBI:46858"/>
        <dbReference type="ChEBI" id="CHEBI:61978"/>
        <dbReference type="ChEBI" id="CHEBI:456216"/>
        <dbReference type="EC" id="2.7.10.2"/>
    </reaction>
</comment>
<keyword evidence="7" id="KW-0829">Tyrosine-protein kinase</keyword>
<evidence type="ECO:0000256" key="6">
    <source>
        <dbReference type="ARBA" id="ARBA00022840"/>
    </source>
</evidence>
<organism evidence="11 12">
    <name type="scientific">Winogradskyella flava</name>
    <dbReference type="NCBI Taxonomy" id="1884876"/>
    <lineage>
        <taxon>Bacteria</taxon>
        <taxon>Pseudomonadati</taxon>
        <taxon>Bacteroidota</taxon>
        <taxon>Flavobacteriia</taxon>
        <taxon>Flavobacteriales</taxon>
        <taxon>Flavobacteriaceae</taxon>
        <taxon>Winogradskyella</taxon>
    </lineage>
</organism>
<keyword evidence="9" id="KW-1133">Transmembrane helix</keyword>
<evidence type="ECO:0000259" key="10">
    <source>
        <dbReference type="Pfam" id="PF13614"/>
    </source>
</evidence>
<reference evidence="11" key="1">
    <citation type="submission" date="2020-08" db="EMBL/GenBank/DDBJ databases">
        <title>Winogradskyella ouciana sp. nov., isolated from the hadal seawater of the Mariana Trench.</title>
        <authorList>
            <person name="He X."/>
        </authorList>
    </citation>
    <scope>NUCLEOTIDE SEQUENCE [LARGE SCALE GENOMIC DNA]</scope>
    <source>
        <strain evidence="11">KCTC 52348</strain>
    </source>
</reference>
<comment type="similarity">
    <text evidence="1">Belongs to the CpsD/CapB family.</text>
</comment>
<dbReference type="Proteomes" id="UP000533900">
    <property type="component" value="Unassembled WGS sequence"/>
</dbReference>
<dbReference type="InterPro" id="IPR005702">
    <property type="entry name" value="Wzc-like_C"/>
</dbReference>
<dbReference type="NCBIfam" id="TIGR01007">
    <property type="entry name" value="eps_fam"/>
    <property type="match status" value="1"/>
</dbReference>
<evidence type="ECO:0000256" key="4">
    <source>
        <dbReference type="ARBA" id="ARBA00022741"/>
    </source>
</evidence>
<dbReference type="PANTHER" id="PTHR32309:SF13">
    <property type="entry name" value="FERRIC ENTEROBACTIN TRANSPORT PROTEIN FEPE"/>
    <property type="match status" value="1"/>
</dbReference>
<dbReference type="GO" id="GO:0005524">
    <property type="term" value="F:ATP binding"/>
    <property type="evidence" value="ECO:0007669"/>
    <property type="project" value="UniProtKB-KW"/>
</dbReference>
<comment type="caution">
    <text evidence="11">The sequence shown here is derived from an EMBL/GenBank/DDBJ whole genome shotgun (WGS) entry which is preliminary data.</text>
</comment>
<keyword evidence="6" id="KW-0067">ATP-binding</keyword>
<dbReference type="GO" id="GO:0004715">
    <property type="term" value="F:non-membrane spanning protein tyrosine kinase activity"/>
    <property type="evidence" value="ECO:0007669"/>
    <property type="project" value="UniProtKB-EC"/>
</dbReference>
<dbReference type="GO" id="GO:0005886">
    <property type="term" value="C:plasma membrane"/>
    <property type="evidence" value="ECO:0007669"/>
    <property type="project" value="TreeGrafter"/>
</dbReference>
<evidence type="ECO:0000256" key="5">
    <source>
        <dbReference type="ARBA" id="ARBA00022777"/>
    </source>
</evidence>
<sequence>MSNQQNSQYQNRSDQGEVIKNGVLKYLRYWVWFVLGLILALIGANLYLRYTPKLYNSSAKIKILNKSKGLELPSSAFIFNRSNINLENEIEILKSYRIIEQVVDRLSLTMRFFEEGNVLTTEIYRLPFKIEKKVANDSIYIGSSYTIEVRPDAFDVTPSSTNKTLVFENHNSSKVDHNLPFDLSLAGKKISNEIIGKTYIVRFVPITSVTKGLKGAINVSMLGKNSDLLKLNYTSQSKAKNERILNMLIDVFNQDGISDRQDISRRTIKFIDERFIRLTQELDSIETGIKDYKQDNNFLTVESDAELGITQRTQSEKELFDLENQLIISDLLKETIEKSNTESSLLPANIGLANTSINDLVNNYNTVVFERDNLRTSAGENNPQVIVLNSKLKDIKTNILESIDSYSLQLSASKKQLEAKNRRYKAQVFSLPTKEKAAREILRQQAIKESLFIFLLQKREEAAINLAITEPSIKVVEYAISGGAPISPNSRSVYLLSTVLGLLVPFGILYLIFMLDTKVHGKEDVLKTSPNIPVIGEIPDLKKKKNIIFNDPNDRSALAESFRILSSNVDYILPVKGGEKGKVIYCTSTIKGEGKTYVSLNLSLALSSINKKVLLIGADLRNPQIHTHIQEDKHKPGLSNYLHDIDYDWKDALIYGFDKHPNHNIILSGSIPPNPAHLLTNGRFKKLIEEAKQEYDYIIVDTAPTILVTDTMLISQLADATIYLVRANYTEKNLLNFSKELSESGKLKNIAYVVNSVGASKSYGYGYNYGYNYGYGSKA</sequence>
<dbReference type="SUPFAM" id="SSF52540">
    <property type="entry name" value="P-loop containing nucleoside triphosphate hydrolases"/>
    <property type="match status" value="1"/>
</dbReference>
<keyword evidence="4" id="KW-0547">Nucleotide-binding</keyword>
<keyword evidence="3 11" id="KW-0808">Transferase</keyword>
<gene>
    <name evidence="11" type="ORF">H7F21_05295</name>
</gene>
<dbReference type="Gene3D" id="3.40.50.300">
    <property type="entry name" value="P-loop containing nucleotide triphosphate hydrolases"/>
    <property type="match status" value="1"/>
</dbReference>
<dbReference type="InterPro" id="IPR050445">
    <property type="entry name" value="Bact_polysacc_biosynth/exp"/>
</dbReference>
<proteinExistence type="inferred from homology"/>